<dbReference type="Gene3D" id="2.60.40.420">
    <property type="entry name" value="Cupredoxins - blue copper proteins"/>
    <property type="match status" value="3"/>
</dbReference>
<proteinExistence type="predicted"/>
<dbReference type="Pfam" id="PF00127">
    <property type="entry name" value="Copper-bind"/>
    <property type="match status" value="1"/>
</dbReference>
<evidence type="ECO:0000256" key="2">
    <source>
        <dbReference type="ARBA" id="ARBA00023008"/>
    </source>
</evidence>
<dbReference type="EMBL" id="QJSX01000001">
    <property type="protein sequence ID" value="PYE56586.1"/>
    <property type="molecule type" value="Genomic_DNA"/>
</dbReference>
<keyword evidence="3" id="KW-0732">Signal</keyword>
<dbReference type="CDD" id="cd04202">
    <property type="entry name" value="CuRO_D2_2dMcoN_like"/>
    <property type="match status" value="1"/>
</dbReference>
<evidence type="ECO:0000259" key="4">
    <source>
        <dbReference type="Pfam" id="PF00127"/>
    </source>
</evidence>
<evidence type="ECO:0000256" key="3">
    <source>
        <dbReference type="SAM" id="SignalP"/>
    </source>
</evidence>
<dbReference type="SUPFAM" id="SSF49503">
    <property type="entry name" value="Cupredoxins"/>
    <property type="match status" value="3"/>
</dbReference>
<keyword evidence="8" id="KW-1185">Reference proteome</keyword>
<accession>A0A318STM1</accession>
<feature type="signal peptide" evidence="3">
    <location>
        <begin position="1"/>
        <end position="25"/>
    </location>
</feature>
<feature type="chain" id="PRO_5016327645" evidence="3">
    <location>
        <begin position="26"/>
        <end position="461"/>
    </location>
</feature>
<dbReference type="OrthoDB" id="9757546at2"/>
<evidence type="ECO:0000259" key="5">
    <source>
        <dbReference type="Pfam" id="PF07731"/>
    </source>
</evidence>
<evidence type="ECO:0000313" key="7">
    <source>
        <dbReference type="EMBL" id="PYE56586.1"/>
    </source>
</evidence>
<feature type="domain" description="Blue (type 1) copper" evidence="4">
    <location>
        <begin position="368"/>
        <end position="461"/>
    </location>
</feature>
<sequence length="461" mass="50575">MQRLSKNTKLAVTATILIGAFLLVAASAPSSERDVDIRDFVNASGGTLTGRQATGELRNFTLEVHKIVTEIAPGVKVEQWAYGFPGQQATVPGPELRVKEGDVVSITFKNTHDQPHTIHLHGITRLAQDMDGIKEVLPGESYTYTFVASHAGTYAYHCHFQTYLHADMGMYGALVVEPRDDAQKVWNTEHTLVLDEWDSHQDPKAPIHTSTPNYFLVNGKSFPLAENIKIADNEVSLLRVVNMGDEPHAWHLHGMNFLKIAKDGENLEHPTREDVLFIAPGERYDILVKGRDGSFPFHDHMVKNVTNNGIYPGGMHVMIEGGTPLTFSGDVAPTSDAHAHTGHAATTDHEHAMADMPGMTAPASTPQTVHIKNFAFDHPVVHVKAGTKVTWINEDAVPHSVTAGTPGQDAQTRAFDSTGEAKGKMQLMAQGQAWSYTFDKKGTFEYYCLPHTNMTATVIVE</sequence>
<dbReference type="CDD" id="cd11024">
    <property type="entry name" value="CuRO_1_2DMCO_NIR_like"/>
    <property type="match status" value="1"/>
</dbReference>
<dbReference type="InterPro" id="IPR000923">
    <property type="entry name" value="BlueCu_1"/>
</dbReference>
<name>A0A318STM1_9DEIO</name>
<dbReference type="Pfam" id="PF07732">
    <property type="entry name" value="Cu-oxidase_3"/>
    <property type="match status" value="1"/>
</dbReference>
<dbReference type="InterPro" id="IPR008972">
    <property type="entry name" value="Cupredoxin"/>
</dbReference>
<dbReference type="InterPro" id="IPR011706">
    <property type="entry name" value="Cu-oxidase_C"/>
</dbReference>
<dbReference type="GO" id="GO:0016491">
    <property type="term" value="F:oxidoreductase activity"/>
    <property type="evidence" value="ECO:0007669"/>
    <property type="project" value="InterPro"/>
</dbReference>
<organism evidence="7 8">
    <name type="scientific">Deinococcus yavapaiensis KR-236</name>
    <dbReference type="NCBI Taxonomy" id="694435"/>
    <lineage>
        <taxon>Bacteria</taxon>
        <taxon>Thermotogati</taxon>
        <taxon>Deinococcota</taxon>
        <taxon>Deinococci</taxon>
        <taxon>Deinococcales</taxon>
        <taxon>Deinococcaceae</taxon>
        <taxon>Deinococcus</taxon>
    </lineage>
</organism>
<dbReference type="Proteomes" id="UP000248326">
    <property type="component" value="Unassembled WGS sequence"/>
</dbReference>
<dbReference type="Pfam" id="PF07731">
    <property type="entry name" value="Cu-oxidase_2"/>
    <property type="match status" value="1"/>
</dbReference>
<dbReference type="InterPro" id="IPR045087">
    <property type="entry name" value="Cu-oxidase_fam"/>
</dbReference>
<dbReference type="PANTHER" id="PTHR11709">
    <property type="entry name" value="MULTI-COPPER OXIDASE"/>
    <property type="match status" value="1"/>
</dbReference>
<reference evidence="7 8" key="1">
    <citation type="submission" date="2018-06" db="EMBL/GenBank/DDBJ databases">
        <title>Genomic Encyclopedia of Type Strains, Phase IV (KMG-IV): sequencing the most valuable type-strain genomes for metagenomic binning, comparative biology and taxonomic classification.</title>
        <authorList>
            <person name="Goeker M."/>
        </authorList>
    </citation>
    <scope>NUCLEOTIDE SEQUENCE [LARGE SCALE GENOMIC DNA]</scope>
    <source>
        <strain evidence="7 8">DSM 18048</strain>
    </source>
</reference>
<comment type="caution">
    <text evidence="7">The sequence shown here is derived from an EMBL/GenBank/DDBJ whole genome shotgun (WGS) entry which is preliminary data.</text>
</comment>
<dbReference type="InterPro" id="IPR011707">
    <property type="entry name" value="Cu-oxidase-like_N"/>
</dbReference>
<evidence type="ECO:0000313" key="8">
    <source>
        <dbReference type="Proteomes" id="UP000248326"/>
    </source>
</evidence>
<feature type="domain" description="Plastocyanin-like" evidence="5">
    <location>
        <begin position="211"/>
        <end position="301"/>
    </location>
</feature>
<protein>
    <submittedName>
        <fullName evidence="7">FtsP/CotA-like multicopper oxidase with cupredoxin domain</fullName>
    </submittedName>
</protein>
<feature type="domain" description="Plastocyanin-like" evidence="6">
    <location>
        <begin position="90"/>
        <end position="180"/>
    </location>
</feature>
<evidence type="ECO:0000256" key="1">
    <source>
        <dbReference type="ARBA" id="ARBA00022723"/>
    </source>
</evidence>
<dbReference type="RefSeq" id="WP_110885055.1">
    <property type="nucleotide sequence ID" value="NZ_QJSX01000001.1"/>
</dbReference>
<evidence type="ECO:0000259" key="6">
    <source>
        <dbReference type="Pfam" id="PF07732"/>
    </source>
</evidence>
<dbReference type="AlphaFoldDB" id="A0A318STM1"/>
<keyword evidence="2" id="KW-0186">Copper</keyword>
<dbReference type="GO" id="GO:0009055">
    <property type="term" value="F:electron transfer activity"/>
    <property type="evidence" value="ECO:0007669"/>
    <property type="project" value="InterPro"/>
</dbReference>
<keyword evidence="1" id="KW-0479">Metal-binding</keyword>
<dbReference type="GO" id="GO:0005507">
    <property type="term" value="F:copper ion binding"/>
    <property type="evidence" value="ECO:0007669"/>
    <property type="project" value="InterPro"/>
</dbReference>
<gene>
    <name evidence="7" type="ORF">DES52_101391</name>
</gene>